<accession>A0A211ZM13</accession>
<feature type="domain" description="HTH tetR-type" evidence="6">
    <location>
        <begin position="69"/>
        <end position="129"/>
    </location>
</feature>
<dbReference type="SUPFAM" id="SSF46689">
    <property type="entry name" value="Homeodomain-like"/>
    <property type="match status" value="1"/>
</dbReference>
<dbReference type="Gene3D" id="1.10.357.10">
    <property type="entry name" value="Tetracycline Repressor, domain 2"/>
    <property type="match status" value="1"/>
</dbReference>
<dbReference type="AlphaFoldDB" id="A0A211ZM13"/>
<protein>
    <recommendedName>
        <fullName evidence="6">HTH tetR-type domain-containing protein</fullName>
    </recommendedName>
</protein>
<dbReference type="PANTHER" id="PTHR30055">
    <property type="entry name" value="HTH-TYPE TRANSCRIPTIONAL REGULATOR RUTR"/>
    <property type="match status" value="1"/>
</dbReference>
<keyword evidence="3" id="KW-0804">Transcription</keyword>
<gene>
    <name evidence="7" type="ORF">BWR60_15795</name>
</gene>
<name>A0A211ZM13_9PROT</name>
<evidence type="ECO:0000256" key="3">
    <source>
        <dbReference type="ARBA" id="ARBA00023163"/>
    </source>
</evidence>
<keyword evidence="1" id="KW-0805">Transcription regulation</keyword>
<dbReference type="FunFam" id="1.10.10.60:FF:000141">
    <property type="entry name" value="TetR family transcriptional regulator"/>
    <property type="match status" value="1"/>
</dbReference>
<dbReference type="InterPro" id="IPR050109">
    <property type="entry name" value="HTH-type_TetR-like_transc_reg"/>
</dbReference>
<feature type="region of interest" description="Disordered" evidence="5">
    <location>
        <begin position="1"/>
        <end position="69"/>
    </location>
</feature>
<feature type="compositionally biased region" description="Basic and acidic residues" evidence="5">
    <location>
        <begin position="27"/>
        <end position="41"/>
    </location>
</feature>
<keyword evidence="8" id="KW-1185">Reference proteome</keyword>
<evidence type="ECO:0000256" key="5">
    <source>
        <dbReference type="SAM" id="MobiDB-lite"/>
    </source>
</evidence>
<dbReference type="Pfam" id="PF00440">
    <property type="entry name" value="TetR_N"/>
    <property type="match status" value="1"/>
</dbReference>
<feature type="DNA-binding region" description="H-T-H motif" evidence="4">
    <location>
        <begin position="92"/>
        <end position="111"/>
    </location>
</feature>
<dbReference type="PANTHER" id="PTHR30055:SF146">
    <property type="entry name" value="HTH-TYPE TRANSCRIPTIONAL DUAL REGULATOR CECR"/>
    <property type="match status" value="1"/>
</dbReference>
<dbReference type="Proteomes" id="UP000196655">
    <property type="component" value="Unassembled WGS sequence"/>
</dbReference>
<evidence type="ECO:0000256" key="1">
    <source>
        <dbReference type="ARBA" id="ARBA00023015"/>
    </source>
</evidence>
<evidence type="ECO:0000313" key="8">
    <source>
        <dbReference type="Proteomes" id="UP000196655"/>
    </source>
</evidence>
<reference evidence="8" key="1">
    <citation type="submission" date="2017-05" db="EMBL/GenBank/DDBJ databases">
        <authorList>
            <person name="Macchi M."/>
            <person name="Festa S."/>
            <person name="Coppotelli B.M."/>
            <person name="Morelli I.S."/>
        </authorList>
    </citation>
    <scope>NUCLEOTIDE SEQUENCE [LARGE SCALE GENOMIC DNA]</scope>
    <source>
        <strain evidence="8">I</strain>
    </source>
</reference>
<dbReference type="PROSITE" id="PS50977">
    <property type="entry name" value="HTH_TETR_2"/>
    <property type="match status" value="1"/>
</dbReference>
<proteinExistence type="predicted"/>
<dbReference type="GO" id="GO:0003700">
    <property type="term" value="F:DNA-binding transcription factor activity"/>
    <property type="evidence" value="ECO:0007669"/>
    <property type="project" value="TreeGrafter"/>
</dbReference>
<dbReference type="OrthoDB" id="7584337at2"/>
<dbReference type="SUPFAM" id="SSF48498">
    <property type="entry name" value="Tetracyclin repressor-like, C-terminal domain"/>
    <property type="match status" value="1"/>
</dbReference>
<comment type="caution">
    <text evidence="7">The sequence shown here is derived from an EMBL/GenBank/DDBJ whole genome shotgun (WGS) entry which is preliminary data.</text>
</comment>
<dbReference type="InterPro" id="IPR039536">
    <property type="entry name" value="TetR_C_Proteobacteria"/>
</dbReference>
<dbReference type="PRINTS" id="PR00455">
    <property type="entry name" value="HTHTETR"/>
</dbReference>
<dbReference type="Pfam" id="PF14246">
    <property type="entry name" value="TetR_C_7"/>
    <property type="match status" value="1"/>
</dbReference>
<evidence type="ECO:0000313" key="7">
    <source>
        <dbReference type="EMBL" id="OWJ66214.1"/>
    </source>
</evidence>
<evidence type="ECO:0000256" key="4">
    <source>
        <dbReference type="PROSITE-ProRule" id="PRU00335"/>
    </source>
</evidence>
<organism evidence="7 8">
    <name type="scientific">Inquilinus limosus</name>
    <dbReference type="NCBI Taxonomy" id="171674"/>
    <lineage>
        <taxon>Bacteria</taxon>
        <taxon>Pseudomonadati</taxon>
        <taxon>Pseudomonadota</taxon>
        <taxon>Alphaproteobacteria</taxon>
        <taxon>Rhodospirillales</taxon>
        <taxon>Rhodospirillaceae</taxon>
        <taxon>Inquilinus</taxon>
    </lineage>
</organism>
<dbReference type="EMBL" id="NHON01000027">
    <property type="protein sequence ID" value="OWJ66214.1"/>
    <property type="molecule type" value="Genomic_DNA"/>
</dbReference>
<sequence length="266" mass="29161">MTIALQSRNRPGHRPSPGAAGSSWRFRKLDGFHPKMGDGGEMRNCATEGPDMQETPKRPRGRPPLRSDDETRRLILEAATRSFLAQGFGATSMEAVAQAAGVSKKTIYRFVDTKEHLLEAVIDARSEALRSPIGRDAGPDPAAAKQALRQFLQELTRLVLSEETVALNRLIYAESLRFPGMAHAFYQAGPVRNAQALAAWLETQRRHGVLRFEDNLATAQMLVSMAIAEPLRAATLGVAPLPTAAENDHRIAEVVEIFLHGCQVPH</sequence>
<dbReference type="InterPro" id="IPR009057">
    <property type="entry name" value="Homeodomain-like_sf"/>
</dbReference>
<evidence type="ECO:0000259" key="6">
    <source>
        <dbReference type="PROSITE" id="PS50977"/>
    </source>
</evidence>
<keyword evidence="2 4" id="KW-0238">DNA-binding</keyword>
<dbReference type="InterPro" id="IPR036271">
    <property type="entry name" value="Tet_transcr_reg_TetR-rel_C_sf"/>
</dbReference>
<dbReference type="InterPro" id="IPR001647">
    <property type="entry name" value="HTH_TetR"/>
</dbReference>
<evidence type="ECO:0000256" key="2">
    <source>
        <dbReference type="ARBA" id="ARBA00023125"/>
    </source>
</evidence>
<dbReference type="GO" id="GO:0000976">
    <property type="term" value="F:transcription cis-regulatory region binding"/>
    <property type="evidence" value="ECO:0007669"/>
    <property type="project" value="TreeGrafter"/>
</dbReference>
<dbReference type="STRING" id="1122125.GCA_000423185_04555"/>